<dbReference type="AlphaFoldDB" id="A0A8K0XA79"/>
<proteinExistence type="predicted"/>
<keyword evidence="4" id="KW-1185">Reference proteome</keyword>
<dbReference type="Proteomes" id="UP000813385">
    <property type="component" value="Unassembled WGS sequence"/>
</dbReference>
<feature type="transmembrane region" description="Helical" evidence="2">
    <location>
        <begin position="484"/>
        <end position="507"/>
    </location>
</feature>
<keyword evidence="2" id="KW-0472">Membrane</keyword>
<comment type="caution">
    <text evidence="3">The sequence shown here is derived from an EMBL/GenBank/DDBJ whole genome shotgun (WGS) entry which is preliminary data.</text>
</comment>
<dbReference type="PANTHER" id="PTHR37544:SF3">
    <property type="entry name" value="SPRAY"/>
    <property type="match status" value="1"/>
</dbReference>
<protein>
    <submittedName>
        <fullName evidence="3">Uncharacterized protein</fullName>
    </submittedName>
</protein>
<feature type="region of interest" description="Disordered" evidence="1">
    <location>
        <begin position="290"/>
        <end position="313"/>
    </location>
</feature>
<accession>A0A8K0XA79</accession>
<feature type="compositionally biased region" description="Basic residues" evidence="1">
    <location>
        <begin position="691"/>
        <end position="704"/>
    </location>
</feature>
<feature type="transmembrane region" description="Helical" evidence="2">
    <location>
        <begin position="397"/>
        <end position="420"/>
    </location>
</feature>
<feature type="region of interest" description="Disordered" evidence="1">
    <location>
        <begin position="691"/>
        <end position="735"/>
    </location>
</feature>
<organism evidence="3 4">
    <name type="scientific">Plectosphaerella cucumerina</name>
    <dbReference type="NCBI Taxonomy" id="40658"/>
    <lineage>
        <taxon>Eukaryota</taxon>
        <taxon>Fungi</taxon>
        <taxon>Dikarya</taxon>
        <taxon>Ascomycota</taxon>
        <taxon>Pezizomycotina</taxon>
        <taxon>Sordariomycetes</taxon>
        <taxon>Hypocreomycetidae</taxon>
        <taxon>Glomerellales</taxon>
        <taxon>Plectosphaerellaceae</taxon>
        <taxon>Plectosphaerella</taxon>
    </lineage>
</organism>
<feature type="compositionally biased region" description="Polar residues" evidence="1">
    <location>
        <begin position="301"/>
        <end position="313"/>
    </location>
</feature>
<keyword evidence="2" id="KW-0812">Transmembrane</keyword>
<dbReference type="OrthoDB" id="3057599at2759"/>
<sequence length="735" mass="83444">MVPRLYHDPLPRLLGGLVALMVIGQAEPAWLRFGSTRSYNLWFYAPGLAGFITTVLWRSTMQWYNRIIPYARMASQPLRRDPGRDESHYHVHDVGLNGTPGANVNMGMLVFLWQRRDYLSFVVNFSQFFIFILTPLKTTLFRLVEVEGGWVIHVSMPVCVGGAFIFAWLFIVTLCVLIFFRNHRTGLRWSPTTMATQISLLQGSNVLRQVADVDTTRFVSLPHAVRDWYELGWVLRLGYWKEERTGLVTYGVRFMSTDPERPLPDDEGSGYNPPIPEDDGIDLAVFRDQTQTDDQERASSPRGSQNQNPPWQTLGQDYEEINASPEDPVQDDITRIFNFVQMDPYICCVSAVSIGVLITATIFWSRGDLAKSFELQILKNKASESNFSMSLRAERWLLLYLPLVLVFGAFHLNFVSADLYHRTMAPVSKMSGRLKEEDAMRIRPFNAPNPIKGATARDSVLLDYLMPDPVSCVAKAIMEGEYRIAVGVVLASISNTLYLLLAQLFHFDDRPGQGYSVRLNLGVFYGLYAILVVYLLSIWILRPRGPIRTCRLLYTLMDMAILVHQSPILLCPEFYCEPLLGLEEVQFQAQILIADRVHSYGVYGGMDGIEYVGVTVDIMPEGWALYAASRPQSTDVVARLGLATELQRLAVRHSVYDQVVFPASEMSKQAREAVYVHALLGKNRHRSWRRWAKSGLRPRGRRRGTPTDKGRQQNESAPSVYYGSTTSIERDRGYS</sequence>
<feature type="transmembrane region" description="Helical" evidence="2">
    <location>
        <begin position="118"/>
        <end position="138"/>
    </location>
</feature>
<feature type="compositionally biased region" description="Polar residues" evidence="1">
    <location>
        <begin position="713"/>
        <end position="727"/>
    </location>
</feature>
<evidence type="ECO:0000256" key="2">
    <source>
        <dbReference type="SAM" id="Phobius"/>
    </source>
</evidence>
<name>A0A8K0XA79_9PEZI</name>
<evidence type="ECO:0000313" key="3">
    <source>
        <dbReference type="EMBL" id="KAH7375905.1"/>
    </source>
</evidence>
<feature type="transmembrane region" description="Helical" evidence="2">
    <location>
        <begin position="519"/>
        <end position="540"/>
    </location>
</feature>
<evidence type="ECO:0000313" key="4">
    <source>
        <dbReference type="Proteomes" id="UP000813385"/>
    </source>
</evidence>
<evidence type="ECO:0000256" key="1">
    <source>
        <dbReference type="SAM" id="MobiDB-lite"/>
    </source>
</evidence>
<dbReference type="EMBL" id="JAGPXD010000001">
    <property type="protein sequence ID" value="KAH7375905.1"/>
    <property type="molecule type" value="Genomic_DNA"/>
</dbReference>
<keyword evidence="2" id="KW-1133">Transmembrane helix</keyword>
<feature type="transmembrane region" description="Helical" evidence="2">
    <location>
        <begin position="38"/>
        <end position="57"/>
    </location>
</feature>
<reference evidence="3" key="1">
    <citation type="journal article" date="2021" name="Nat. Commun.">
        <title>Genetic determinants of endophytism in the Arabidopsis root mycobiome.</title>
        <authorList>
            <person name="Mesny F."/>
            <person name="Miyauchi S."/>
            <person name="Thiergart T."/>
            <person name="Pickel B."/>
            <person name="Atanasova L."/>
            <person name="Karlsson M."/>
            <person name="Huettel B."/>
            <person name="Barry K.W."/>
            <person name="Haridas S."/>
            <person name="Chen C."/>
            <person name="Bauer D."/>
            <person name="Andreopoulos W."/>
            <person name="Pangilinan J."/>
            <person name="LaButti K."/>
            <person name="Riley R."/>
            <person name="Lipzen A."/>
            <person name="Clum A."/>
            <person name="Drula E."/>
            <person name="Henrissat B."/>
            <person name="Kohler A."/>
            <person name="Grigoriev I.V."/>
            <person name="Martin F.M."/>
            <person name="Hacquard S."/>
        </authorList>
    </citation>
    <scope>NUCLEOTIDE SEQUENCE</scope>
    <source>
        <strain evidence="3">MPI-CAGE-AT-0016</strain>
    </source>
</reference>
<feature type="transmembrane region" description="Helical" evidence="2">
    <location>
        <begin position="150"/>
        <end position="180"/>
    </location>
</feature>
<gene>
    <name evidence="3" type="ORF">B0T11DRAFT_14779</name>
</gene>
<feature type="transmembrane region" description="Helical" evidence="2">
    <location>
        <begin position="345"/>
        <end position="365"/>
    </location>
</feature>
<dbReference type="PANTHER" id="PTHR37544">
    <property type="entry name" value="SPRAY-RELATED"/>
    <property type="match status" value="1"/>
</dbReference>